<dbReference type="SMART" id="SM00199">
    <property type="entry name" value="SCY"/>
    <property type="match status" value="1"/>
</dbReference>
<name>A0A4W4GA14_ELEEL</name>
<comment type="similarity">
    <text evidence="2">Belongs to the intercrine alpha (chemokine CxC) family.</text>
</comment>
<keyword evidence="6" id="KW-0732">Signal</keyword>
<dbReference type="AlphaFoldDB" id="A0A4W4GA14"/>
<evidence type="ECO:0000313" key="8">
    <source>
        <dbReference type="Ensembl" id="ENSEEEP00000034796.2"/>
    </source>
</evidence>
<dbReference type="InterPro" id="IPR033899">
    <property type="entry name" value="CXC_Chemokine_domain"/>
</dbReference>
<feature type="signal peptide" evidence="6">
    <location>
        <begin position="1"/>
        <end position="21"/>
    </location>
</feature>
<dbReference type="PANTHER" id="PTHR12015:SF195">
    <property type="entry name" value="CHEMOKINE INTERLEUKIN-8-LIKE DOMAIN-CONTAINING PROTEIN"/>
    <property type="match status" value="1"/>
</dbReference>
<reference evidence="9" key="2">
    <citation type="journal article" date="2017" name="Sci. Adv.">
        <title>A tail of two voltages: Proteomic comparison of the three electric organs of the electric eel.</title>
        <authorList>
            <person name="Traeger L.L."/>
            <person name="Sabat G."/>
            <person name="Barrett-Wilt G.A."/>
            <person name="Wells G.B."/>
            <person name="Sussman M.R."/>
        </authorList>
    </citation>
    <scope>NUCLEOTIDE SEQUENCE [LARGE SCALE GENOMIC DNA]</scope>
</reference>
<comment type="subcellular location">
    <subcellularLocation>
        <location evidence="1">Secreted</location>
    </subcellularLocation>
</comment>
<dbReference type="CDD" id="cd00273">
    <property type="entry name" value="Chemokine_CXC"/>
    <property type="match status" value="1"/>
</dbReference>
<dbReference type="Pfam" id="PF00048">
    <property type="entry name" value="IL8"/>
    <property type="match status" value="1"/>
</dbReference>
<keyword evidence="4" id="KW-0964">Secreted</keyword>
<evidence type="ECO:0000256" key="4">
    <source>
        <dbReference type="ARBA" id="ARBA00022525"/>
    </source>
</evidence>
<reference evidence="8" key="5">
    <citation type="submission" date="2025-09" db="UniProtKB">
        <authorList>
            <consortium name="Ensembl"/>
        </authorList>
    </citation>
    <scope>IDENTIFICATION</scope>
</reference>
<keyword evidence="9" id="KW-1185">Reference proteome</keyword>
<protein>
    <recommendedName>
        <fullName evidence="7">Chemokine interleukin-8-like domain-containing protein</fullName>
    </recommendedName>
</protein>
<evidence type="ECO:0000256" key="2">
    <source>
        <dbReference type="ARBA" id="ARBA00010665"/>
    </source>
</evidence>
<dbReference type="GO" id="GO:0005615">
    <property type="term" value="C:extracellular space"/>
    <property type="evidence" value="ECO:0007669"/>
    <property type="project" value="UniProtKB-KW"/>
</dbReference>
<dbReference type="InterPro" id="IPR001811">
    <property type="entry name" value="Chemokine_IL8-like_dom"/>
</dbReference>
<comment type="function">
    <text evidence="5">Ligand for cxcr3.2. Chemotactic for macrophages.</text>
</comment>
<keyword evidence="3" id="KW-0202">Cytokine</keyword>
<dbReference type="GO" id="GO:0006952">
    <property type="term" value="P:defense response"/>
    <property type="evidence" value="ECO:0007669"/>
    <property type="project" value="InterPro"/>
</dbReference>
<dbReference type="FunFam" id="2.40.50.40:FF:000004">
    <property type="entry name" value="C-X-C motif chemokine"/>
    <property type="match status" value="1"/>
</dbReference>
<dbReference type="Ensembl" id="ENSEEET00000035203.2">
    <property type="protein sequence ID" value="ENSEEEP00000034796.2"/>
    <property type="gene ID" value="ENSEEEG00000016552.2"/>
</dbReference>
<sequence length="117" mass="13150">MLSVLALTSLSANLLLNCTKCTDPCNIFSLPVPFLYSLQPLGKGYNSRCMCLQLETRIIPPHSLRSVEIINRGSHCKNIEVIAGLVSGERICLNPRTVWVKKLVHFIEKKKNETKKL</sequence>
<evidence type="ECO:0000256" key="1">
    <source>
        <dbReference type="ARBA" id="ARBA00004613"/>
    </source>
</evidence>
<evidence type="ECO:0000259" key="7">
    <source>
        <dbReference type="SMART" id="SM00199"/>
    </source>
</evidence>
<feature type="domain" description="Chemokine interleukin-8-like" evidence="7">
    <location>
        <begin position="46"/>
        <end position="107"/>
    </location>
</feature>
<dbReference type="PANTHER" id="PTHR12015">
    <property type="entry name" value="SMALL INDUCIBLE CYTOKINE A"/>
    <property type="match status" value="1"/>
</dbReference>
<reference evidence="8" key="4">
    <citation type="submission" date="2025-08" db="UniProtKB">
        <authorList>
            <consortium name="Ensembl"/>
        </authorList>
    </citation>
    <scope>IDENTIFICATION</scope>
</reference>
<organism evidence="8 9">
    <name type="scientific">Electrophorus electricus</name>
    <name type="common">Electric eel</name>
    <name type="synonym">Gymnotus electricus</name>
    <dbReference type="NCBI Taxonomy" id="8005"/>
    <lineage>
        <taxon>Eukaryota</taxon>
        <taxon>Metazoa</taxon>
        <taxon>Chordata</taxon>
        <taxon>Craniata</taxon>
        <taxon>Vertebrata</taxon>
        <taxon>Euteleostomi</taxon>
        <taxon>Actinopterygii</taxon>
        <taxon>Neopterygii</taxon>
        <taxon>Teleostei</taxon>
        <taxon>Ostariophysi</taxon>
        <taxon>Gymnotiformes</taxon>
        <taxon>Gymnotoidei</taxon>
        <taxon>Gymnotidae</taxon>
        <taxon>Electrophorus</taxon>
    </lineage>
</organism>
<dbReference type="Proteomes" id="UP000314983">
    <property type="component" value="Chromosome 19"/>
</dbReference>
<evidence type="ECO:0000256" key="5">
    <source>
        <dbReference type="ARBA" id="ARBA00054901"/>
    </source>
</evidence>
<dbReference type="GO" id="GO:0006955">
    <property type="term" value="P:immune response"/>
    <property type="evidence" value="ECO:0007669"/>
    <property type="project" value="InterPro"/>
</dbReference>
<evidence type="ECO:0000256" key="3">
    <source>
        <dbReference type="ARBA" id="ARBA00022514"/>
    </source>
</evidence>
<reference evidence="9" key="1">
    <citation type="journal article" date="2014" name="Science">
        <title>Nonhuman genetics. Genomic basis for the convergent evolution of electric organs.</title>
        <authorList>
            <person name="Gallant J.R."/>
            <person name="Traeger L.L."/>
            <person name="Volkening J.D."/>
            <person name="Moffett H."/>
            <person name="Chen P.H."/>
            <person name="Novina C.D."/>
            <person name="Phillips G.N.Jr."/>
            <person name="Anand R."/>
            <person name="Wells G.B."/>
            <person name="Pinch M."/>
            <person name="Guth R."/>
            <person name="Unguez G.A."/>
            <person name="Albert J.S."/>
            <person name="Zakon H.H."/>
            <person name="Samanta M.P."/>
            <person name="Sussman M.R."/>
        </authorList>
    </citation>
    <scope>NUCLEOTIDE SEQUENCE [LARGE SCALE GENOMIC DNA]</scope>
</reference>
<feature type="chain" id="PRO_5044297677" description="Chemokine interleukin-8-like domain-containing protein" evidence="6">
    <location>
        <begin position="22"/>
        <end position="117"/>
    </location>
</feature>
<dbReference type="InterPro" id="IPR036048">
    <property type="entry name" value="Interleukin_8-like_sf"/>
</dbReference>
<dbReference type="InterPro" id="IPR039809">
    <property type="entry name" value="Chemokine_b/g/d"/>
</dbReference>
<proteinExistence type="inferred from homology"/>
<dbReference type="Gene3D" id="2.40.50.40">
    <property type="match status" value="1"/>
</dbReference>
<evidence type="ECO:0000313" key="9">
    <source>
        <dbReference type="Proteomes" id="UP000314983"/>
    </source>
</evidence>
<dbReference type="GO" id="GO:0042056">
    <property type="term" value="F:chemoattractant activity"/>
    <property type="evidence" value="ECO:0007669"/>
    <property type="project" value="UniProtKB-ARBA"/>
</dbReference>
<evidence type="ECO:0000256" key="6">
    <source>
        <dbReference type="SAM" id="SignalP"/>
    </source>
</evidence>
<dbReference type="GO" id="GO:0008009">
    <property type="term" value="F:chemokine activity"/>
    <property type="evidence" value="ECO:0007669"/>
    <property type="project" value="InterPro"/>
</dbReference>
<dbReference type="GeneTree" id="ENSGT00940000168006"/>
<dbReference type="OMA" id="PPINRDY"/>
<dbReference type="SUPFAM" id="SSF54117">
    <property type="entry name" value="Interleukin 8-like chemokines"/>
    <property type="match status" value="1"/>
</dbReference>
<dbReference type="PRINTS" id="PR00437">
    <property type="entry name" value="SMALLCYTKCXC"/>
</dbReference>
<accession>A0A4W4GA14</accession>
<dbReference type="InterPro" id="IPR001089">
    <property type="entry name" value="Chemokine_CXC"/>
</dbReference>
<reference evidence="8" key="3">
    <citation type="submission" date="2020-05" db="EMBL/GenBank/DDBJ databases">
        <title>Electrophorus electricus (electric eel) genome, fEleEle1, primary haplotype.</title>
        <authorList>
            <person name="Myers G."/>
            <person name="Meyer A."/>
            <person name="Fedrigo O."/>
            <person name="Formenti G."/>
            <person name="Rhie A."/>
            <person name="Tracey A."/>
            <person name="Sims Y."/>
            <person name="Jarvis E.D."/>
        </authorList>
    </citation>
    <scope>NUCLEOTIDE SEQUENCE [LARGE SCALE GENOMIC DNA]</scope>
</reference>